<comment type="caution">
    <text evidence="3">The sequence shown here is derived from an EMBL/GenBank/DDBJ whole genome shotgun (WGS) entry which is preliminary data.</text>
</comment>
<dbReference type="Proteomes" id="UP001642502">
    <property type="component" value="Unassembled WGS sequence"/>
</dbReference>
<proteinExistence type="predicted"/>
<feature type="compositionally biased region" description="Low complexity" evidence="2">
    <location>
        <begin position="572"/>
        <end position="587"/>
    </location>
</feature>
<feature type="region of interest" description="Disordered" evidence="2">
    <location>
        <begin position="428"/>
        <end position="640"/>
    </location>
</feature>
<evidence type="ECO:0000256" key="1">
    <source>
        <dbReference type="SAM" id="Coils"/>
    </source>
</evidence>
<evidence type="ECO:0000256" key="2">
    <source>
        <dbReference type="SAM" id="MobiDB-lite"/>
    </source>
</evidence>
<name>A0ABP0DGZ3_9PEZI</name>
<dbReference type="PANTHER" id="PTHR48125">
    <property type="entry name" value="LP07818P1"/>
    <property type="match status" value="1"/>
</dbReference>
<feature type="region of interest" description="Disordered" evidence="2">
    <location>
        <begin position="25"/>
        <end position="237"/>
    </location>
</feature>
<feature type="compositionally biased region" description="Low complexity" evidence="2">
    <location>
        <begin position="136"/>
        <end position="147"/>
    </location>
</feature>
<dbReference type="PANTHER" id="PTHR48125:SF16">
    <property type="entry name" value="UBZ4-TYPE DOMAIN-CONTAINING PROTEIN"/>
    <property type="match status" value="1"/>
</dbReference>
<gene>
    <name evidence="3" type="ORF">SEPCBS119000_002590</name>
</gene>
<feature type="coiled-coil region" evidence="1">
    <location>
        <begin position="359"/>
        <end position="386"/>
    </location>
</feature>
<sequence length="640" mass="71865">MADLLVVGSGSDGIVNSVNMLHPHMPAPAPTASPRGNIRGPRMIMQERQEREARKAERERLEREQMEKAQAEQDARVSDEQKRQAARRAAERERAAIAAATTASASQHTRQSFPNTFSNSAPQEVDPAIQRRQQRAEQAASGSSGQLAPPPAIKQQVSQPSQNLQPPQQQQQQQQVHQQEQPQQRPLHVPQSAQLPAQQSVNRQIPVSSAVPPVESGIPAASAGQTRPPVGTEGINISAGIQPRHSFPHAFERWEALSAHWEGLTSFWIRQLQQRSEEIDQDPLNRQLARQVTDLSAAGANLFHAVVELQRLRASSERKFQRWFHEMRGDMERNTEVQSMLEAAIQEERRGRAEAIREAVENERSNSKIQKQLAEMRKELAISKDEARRAWEELGRREQEERDRLIALQEGRPTTVGGVQVVPMMQGQPARMRASSSGSHDRQPQKQQPPPPPQTQVPQQQPQYQQHPATAQQQSSTPHHYQQGDPAPQQAQQQQQQQQQKPASALEQLPSQQYYQQPQQEQQAYSHAPDNFTEPSAVGDAYYRQAQGPFPEGAPQDSSKMYEEEKVQYELPSSGSSYPPSASHHYYTTPTPADYSGQGFGEPGWEAVPRHHHPTRLSDVIEEDDERSRTSASQVSRADR</sequence>
<feature type="compositionally biased region" description="Basic and acidic residues" evidence="2">
    <location>
        <begin position="45"/>
        <end position="95"/>
    </location>
</feature>
<feature type="compositionally biased region" description="Low complexity" evidence="2">
    <location>
        <begin position="456"/>
        <end position="474"/>
    </location>
</feature>
<accession>A0ABP0DGZ3</accession>
<organism evidence="3 4">
    <name type="scientific">Sporothrix epigloea</name>
    <dbReference type="NCBI Taxonomy" id="1892477"/>
    <lineage>
        <taxon>Eukaryota</taxon>
        <taxon>Fungi</taxon>
        <taxon>Dikarya</taxon>
        <taxon>Ascomycota</taxon>
        <taxon>Pezizomycotina</taxon>
        <taxon>Sordariomycetes</taxon>
        <taxon>Sordariomycetidae</taxon>
        <taxon>Ophiostomatales</taxon>
        <taxon>Ophiostomataceae</taxon>
        <taxon>Sporothrix</taxon>
    </lineage>
</organism>
<evidence type="ECO:0000313" key="4">
    <source>
        <dbReference type="Proteomes" id="UP001642502"/>
    </source>
</evidence>
<reference evidence="3 4" key="1">
    <citation type="submission" date="2024-01" db="EMBL/GenBank/DDBJ databases">
        <authorList>
            <person name="Allen C."/>
            <person name="Tagirdzhanova G."/>
        </authorList>
    </citation>
    <scope>NUCLEOTIDE SEQUENCE [LARGE SCALE GENOMIC DNA]</scope>
    <source>
        <strain evidence="3 4">CBS 119000</strain>
    </source>
</reference>
<dbReference type="EMBL" id="CAWUON010000028">
    <property type="protein sequence ID" value="CAK7267518.1"/>
    <property type="molecule type" value="Genomic_DNA"/>
</dbReference>
<feature type="compositionally biased region" description="Low complexity" evidence="2">
    <location>
        <begin position="155"/>
        <end position="184"/>
    </location>
</feature>
<evidence type="ECO:0000313" key="3">
    <source>
        <dbReference type="EMBL" id="CAK7267518.1"/>
    </source>
</evidence>
<keyword evidence="1" id="KW-0175">Coiled coil</keyword>
<feature type="compositionally biased region" description="Polar residues" evidence="2">
    <location>
        <begin position="630"/>
        <end position="640"/>
    </location>
</feature>
<feature type="compositionally biased region" description="Low complexity" evidence="2">
    <location>
        <begin position="483"/>
        <end position="523"/>
    </location>
</feature>
<feature type="compositionally biased region" description="Polar residues" evidence="2">
    <location>
        <begin position="113"/>
        <end position="122"/>
    </location>
</feature>
<protein>
    <submittedName>
        <fullName evidence="3">Uncharacterized protein</fullName>
    </submittedName>
</protein>
<feature type="compositionally biased region" description="Low complexity" evidence="2">
    <location>
        <begin position="96"/>
        <end position="112"/>
    </location>
</feature>
<feature type="compositionally biased region" description="Polar residues" evidence="2">
    <location>
        <begin position="191"/>
        <end position="207"/>
    </location>
</feature>
<keyword evidence="4" id="KW-1185">Reference proteome</keyword>